<dbReference type="Proteomes" id="UP000186110">
    <property type="component" value="Chromosome"/>
</dbReference>
<dbReference type="InterPro" id="IPR006175">
    <property type="entry name" value="YjgF/YER057c/UK114"/>
</dbReference>
<gene>
    <name evidence="1" type="ORF">RS694_00020</name>
</gene>
<dbReference type="STRING" id="1484693.RS694_00020"/>
<dbReference type="InterPro" id="IPR035959">
    <property type="entry name" value="RutC-like_sf"/>
</dbReference>
<dbReference type="EMBL" id="CP019239">
    <property type="protein sequence ID" value="APW41089.1"/>
    <property type="molecule type" value="Genomic_DNA"/>
</dbReference>
<name>A0A1P8K514_9BURK</name>
<accession>A0A1P8K514</accession>
<sequence>MSEGITRINAQAQWSDAVVHDGMAYFVEVPESGTDITSQTQALLAQAERTLALASSGKQHLLMATIYLKHMADRAAFNAVWQAWLPEGCAPARACVSAEMASPDYLLEIAFTAAVSA</sequence>
<dbReference type="SUPFAM" id="SSF55298">
    <property type="entry name" value="YjgF-like"/>
    <property type="match status" value="1"/>
</dbReference>
<dbReference type="InterPro" id="IPR035709">
    <property type="entry name" value="YoaB-like"/>
</dbReference>
<dbReference type="eggNOG" id="COG0251">
    <property type="taxonomic scope" value="Bacteria"/>
</dbReference>
<protein>
    <recommendedName>
        <fullName evidence="3">RidA/YER057c/UK114 family protein</fullName>
    </recommendedName>
</protein>
<organism evidence="1 2">
    <name type="scientific">Rhodoferax saidenbachensis</name>
    <dbReference type="NCBI Taxonomy" id="1484693"/>
    <lineage>
        <taxon>Bacteria</taxon>
        <taxon>Pseudomonadati</taxon>
        <taxon>Pseudomonadota</taxon>
        <taxon>Betaproteobacteria</taxon>
        <taxon>Burkholderiales</taxon>
        <taxon>Comamonadaceae</taxon>
        <taxon>Rhodoferax</taxon>
    </lineage>
</organism>
<dbReference type="Pfam" id="PF01042">
    <property type="entry name" value="Ribonuc_L-PSP"/>
    <property type="match status" value="1"/>
</dbReference>
<proteinExistence type="predicted"/>
<reference evidence="1 2" key="1">
    <citation type="submission" date="2017-01" db="EMBL/GenBank/DDBJ databases">
        <authorList>
            <person name="Mah S.A."/>
            <person name="Swanson W.J."/>
            <person name="Moy G.W."/>
            <person name="Vacquier V.D."/>
        </authorList>
    </citation>
    <scope>NUCLEOTIDE SEQUENCE [LARGE SCALE GENOMIC DNA]</scope>
    <source>
        <strain evidence="1 2">DSM 22694</strain>
    </source>
</reference>
<evidence type="ECO:0000313" key="2">
    <source>
        <dbReference type="Proteomes" id="UP000186110"/>
    </source>
</evidence>
<evidence type="ECO:0000313" key="1">
    <source>
        <dbReference type="EMBL" id="APW41089.1"/>
    </source>
</evidence>
<evidence type="ECO:0008006" key="3">
    <source>
        <dbReference type="Google" id="ProtNLM"/>
    </source>
</evidence>
<dbReference type="PANTHER" id="PTHR47328">
    <property type="match status" value="1"/>
</dbReference>
<dbReference type="AlphaFoldDB" id="A0A1P8K514"/>
<dbReference type="KEGG" id="rsb:RS694_00020"/>
<dbReference type="CDD" id="cd06150">
    <property type="entry name" value="YjgF_YER057c_UK114_like_2"/>
    <property type="match status" value="1"/>
</dbReference>
<keyword evidence="2" id="KW-1185">Reference proteome</keyword>
<dbReference type="PANTHER" id="PTHR47328:SF1">
    <property type="entry name" value="RUTC FAMILY PROTEIN YOAB"/>
    <property type="match status" value="1"/>
</dbReference>
<dbReference type="Gene3D" id="3.30.1330.40">
    <property type="entry name" value="RutC-like"/>
    <property type="match status" value="1"/>
</dbReference>
<dbReference type="RefSeq" id="WP_029705599.1">
    <property type="nucleotide sequence ID" value="NZ_CP019239.1"/>
</dbReference>